<proteinExistence type="predicted"/>
<gene>
    <name evidence="2" type="ORF">GGE35_002810</name>
</gene>
<reference evidence="2 3" key="1">
    <citation type="submission" date="2020-08" db="EMBL/GenBank/DDBJ databases">
        <title>Genomic Encyclopedia of Type Strains, Phase IV (KMG-V): Genome sequencing to study the core and pangenomes of soil and plant-associated prokaryotes.</title>
        <authorList>
            <person name="Whitman W."/>
        </authorList>
    </citation>
    <scope>NUCLEOTIDE SEQUENCE [LARGE SCALE GENOMIC DNA]</scope>
    <source>
        <strain evidence="2 3">SEMIA 452</strain>
    </source>
</reference>
<evidence type="ECO:0000313" key="2">
    <source>
        <dbReference type="EMBL" id="MBB4446988.1"/>
    </source>
</evidence>
<dbReference type="AlphaFoldDB" id="A0A7W6UZ30"/>
<feature type="transmembrane region" description="Helical" evidence="1">
    <location>
        <begin position="9"/>
        <end position="28"/>
    </location>
</feature>
<keyword evidence="1" id="KW-0812">Transmembrane</keyword>
<dbReference type="EMBL" id="JACIHM010000003">
    <property type="protein sequence ID" value="MBB4446988.1"/>
    <property type="molecule type" value="Genomic_DNA"/>
</dbReference>
<protein>
    <submittedName>
        <fullName evidence="2">Glucose-6-phosphate-specific signal transduction histidine kinase</fullName>
    </submittedName>
</protein>
<name>A0A7W6UZ30_9HYPH</name>
<evidence type="ECO:0000313" key="3">
    <source>
        <dbReference type="Proteomes" id="UP000576087"/>
    </source>
</evidence>
<dbReference type="Proteomes" id="UP000576087">
    <property type="component" value="Unassembled WGS sequence"/>
</dbReference>
<keyword evidence="2" id="KW-0418">Kinase</keyword>
<sequence length="119" mass="12907">MIINLRAKTALFFVVPLSMTAVFLLDILGPFDPFISILYLPVIVLSTRAFSNTGVFYSGLVAMVMTSASFVLSQVEGFDGMTSRQFALIAIAIAATTVLTAGLAPRRPHRTDLRTPLQL</sequence>
<keyword evidence="1" id="KW-0472">Membrane</keyword>
<keyword evidence="2" id="KW-0808">Transferase</keyword>
<feature type="transmembrane region" description="Helical" evidence="1">
    <location>
        <begin position="85"/>
        <end position="104"/>
    </location>
</feature>
<accession>A0A7W6UZ30</accession>
<evidence type="ECO:0000256" key="1">
    <source>
        <dbReference type="SAM" id="Phobius"/>
    </source>
</evidence>
<feature type="transmembrane region" description="Helical" evidence="1">
    <location>
        <begin position="55"/>
        <end position="73"/>
    </location>
</feature>
<organism evidence="2 3">
    <name type="scientific">Aliirhizobium cellulosilyticum</name>
    <dbReference type="NCBI Taxonomy" id="393664"/>
    <lineage>
        <taxon>Bacteria</taxon>
        <taxon>Pseudomonadati</taxon>
        <taxon>Pseudomonadota</taxon>
        <taxon>Alphaproteobacteria</taxon>
        <taxon>Hyphomicrobiales</taxon>
        <taxon>Rhizobiaceae</taxon>
        <taxon>Aliirhizobium</taxon>
    </lineage>
</organism>
<keyword evidence="1" id="KW-1133">Transmembrane helix</keyword>
<comment type="caution">
    <text evidence="2">The sequence shown here is derived from an EMBL/GenBank/DDBJ whole genome shotgun (WGS) entry which is preliminary data.</text>
</comment>
<dbReference type="GO" id="GO:0016301">
    <property type="term" value="F:kinase activity"/>
    <property type="evidence" value="ECO:0007669"/>
    <property type="project" value="UniProtKB-KW"/>
</dbReference>